<keyword evidence="9" id="KW-1185">Reference proteome</keyword>
<dbReference type="InterPro" id="IPR021109">
    <property type="entry name" value="Peptidase_aspartic_dom_sf"/>
</dbReference>
<dbReference type="GO" id="GO:0006508">
    <property type="term" value="P:proteolysis"/>
    <property type="evidence" value="ECO:0007669"/>
    <property type="project" value="UniProtKB-KW"/>
</dbReference>
<dbReference type="PROSITE" id="PS51767">
    <property type="entry name" value="PEPTIDASE_A1"/>
    <property type="match status" value="1"/>
</dbReference>
<keyword evidence="2" id="KW-0645">Protease</keyword>
<keyword evidence="3" id="KW-0064">Aspartyl protease</keyword>
<organism evidence="8 9">
    <name type="scientific">Truncatella angustata</name>
    <dbReference type="NCBI Taxonomy" id="152316"/>
    <lineage>
        <taxon>Eukaryota</taxon>
        <taxon>Fungi</taxon>
        <taxon>Dikarya</taxon>
        <taxon>Ascomycota</taxon>
        <taxon>Pezizomycotina</taxon>
        <taxon>Sordariomycetes</taxon>
        <taxon>Xylariomycetidae</taxon>
        <taxon>Amphisphaeriales</taxon>
        <taxon>Sporocadaceae</taxon>
        <taxon>Truncatella</taxon>
    </lineage>
</organism>
<accession>A0A9P8UPW0</accession>
<evidence type="ECO:0000256" key="2">
    <source>
        <dbReference type="ARBA" id="ARBA00022670"/>
    </source>
</evidence>
<feature type="disulfide bond" evidence="6">
    <location>
        <begin position="313"/>
        <end position="348"/>
    </location>
</feature>
<dbReference type="Gene3D" id="2.40.70.10">
    <property type="entry name" value="Acid Proteases"/>
    <property type="match status" value="2"/>
</dbReference>
<dbReference type="SUPFAM" id="SSF50630">
    <property type="entry name" value="Acid proteases"/>
    <property type="match status" value="1"/>
</dbReference>
<evidence type="ECO:0000256" key="4">
    <source>
        <dbReference type="ARBA" id="ARBA00022801"/>
    </source>
</evidence>
<dbReference type="GO" id="GO:0004190">
    <property type="term" value="F:aspartic-type endopeptidase activity"/>
    <property type="evidence" value="ECO:0007669"/>
    <property type="project" value="UniProtKB-KW"/>
</dbReference>
<dbReference type="GeneID" id="70126582"/>
<comment type="caution">
    <text evidence="8">The sequence shown here is derived from an EMBL/GenBank/DDBJ whole genome shotgun (WGS) entry which is preliminary data.</text>
</comment>
<dbReference type="InterPro" id="IPR034163">
    <property type="entry name" value="Aspergillopepsin-like_cat_dom"/>
</dbReference>
<evidence type="ECO:0000256" key="6">
    <source>
        <dbReference type="PIRSR" id="PIRSR601461-2"/>
    </source>
</evidence>
<proteinExistence type="inferred from homology"/>
<feature type="active site" evidence="5">
    <location>
        <position position="94"/>
    </location>
</feature>
<dbReference type="Proteomes" id="UP000758603">
    <property type="component" value="Unassembled WGS sequence"/>
</dbReference>
<dbReference type="CDD" id="cd06097">
    <property type="entry name" value="Aspergillopepsin_like"/>
    <property type="match status" value="1"/>
</dbReference>
<dbReference type="InterPro" id="IPR033121">
    <property type="entry name" value="PEPTIDASE_A1"/>
</dbReference>
<dbReference type="RefSeq" id="XP_045960395.1">
    <property type="nucleotide sequence ID" value="XM_046097690.1"/>
</dbReference>
<feature type="active site" evidence="5">
    <location>
        <position position="277"/>
    </location>
</feature>
<dbReference type="PANTHER" id="PTHR47966:SF2">
    <property type="entry name" value="ASPERGILLOPEPSIN-1-RELATED"/>
    <property type="match status" value="1"/>
</dbReference>
<dbReference type="AlphaFoldDB" id="A0A9P8UPW0"/>
<protein>
    <submittedName>
        <fullName evidence="8">Secreted aspartic proteinase</fullName>
    </submittedName>
</protein>
<dbReference type="PANTHER" id="PTHR47966">
    <property type="entry name" value="BETA-SITE APP-CLEAVING ENZYME, ISOFORM A-RELATED"/>
    <property type="match status" value="1"/>
</dbReference>
<gene>
    <name evidence="8" type="ORF">BKA67DRAFT_515004</name>
</gene>
<evidence type="ECO:0000256" key="3">
    <source>
        <dbReference type="ARBA" id="ARBA00022750"/>
    </source>
</evidence>
<dbReference type="OrthoDB" id="2747330at2759"/>
<comment type="similarity">
    <text evidence="1">Belongs to the peptidase A1 family.</text>
</comment>
<dbReference type="InterPro" id="IPR001461">
    <property type="entry name" value="Aspartic_peptidase_A1"/>
</dbReference>
<dbReference type="FunFam" id="2.40.70.10:FF:000026">
    <property type="entry name" value="Endothiapepsin"/>
    <property type="match status" value="1"/>
</dbReference>
<reference evidence="8" key="1">
    <citation type="journal article" date="2021" name="Nat. Commun.">
        <title>Genetic determinants of endophytism in the Arabidopsis root mycobiome.</title>
        <authorList>
            <person name="Mesny F."/>
            <person name="Miyauchi S."/>
            <person name="Thiergart T."/>
            <person name="Pickel B."/>
            <person name="Atanasova L."/>
            <person name="Karlsson M."/>
            <person name="Huettel B."/>
            <person name="Barry K.W."/>
            <person name="Haridas S."/>
            <person name="Chen C."/>
            <person name="Bauer D."/>
            <person name="Andreopoulos W."/>
            <person name="Pangilinan J."/>
            <person name="LaButti K."/>
            <person name="Riley R."/>
            <person name="Lipzen A."/>
            <person name="Clum A."/>
            <person name="Drula E."/>
            <person name="Henrissat B."/>
            <person name="Kohler A."/>
            <person name="Grigoriev I.V."/>
            <person name="Martin F.M."/>
            <person name="Hacquard S."/>
        </authorList>
    </citation>
    <scope>NUCLEOTIDE SEQUENCE</scope>
    <source>
        <strain evidence="8">MPI-SDFR-AT-0073</strain>
    </source>
</reference>
<sequence>MPFQPEATNGSFTVDTYPNPNHAAHGPTAMYKAFLKYGKTPPPELVKTVKDYRASRKVKRVSGSATTTPEDQDEAWLTPVQIGTPAQTLNLDFDSGSSDLWVFSTSTPASESRGHTTYAPGKSSTAKLKSGYSWTISYGDGSSSSGTVYNDKVTVGGVTFASQAVEAATKVSTEFSEETNLDGLLGLAFSSINSVRPSAQKTFFDNIKSSLDQPLWTVDLRHSAPGTYNFGKIDNSLYTGEIAYATVNSREGFWTFTATSYSVGSGASGGSITGIADTGTTLALLPAAVAKAYYAKVTGATYNNAQGGYVFSCSATLPDFTFTVGGADITIPGDYINYAPLTTGSKTCFGGIQGNTGIGEVIFGDIALKSAFVVFENSGNTARIGWAKKDLN</sequence>
<keyword evidence="6" id="KW-1015">Disulfide bond</keyword>
<dbReference type="EMBL" id="JAGPXC010000003">
    <property type="protein sequence ID" value="KAH6656130.1"/>
    <property type="molecule type" value="Genomic_DNA"/>
</dbReference>
<keyword evidence="4" id="KW-0378">Hydrolase</keyword>
<dbReference type="PRINTS" id="PR00792">
    <property type="entry name" value="PEPSIN"/>
</dbReference>
<feature type="domain" description="Peptidase A1" evidence="7">
    <location>
        <begin position="76"/>
        <end position="387"/>
    </location>
</feature>
<evidence type="ECO:0000256" key="5">
    <source>
        <dbReference type="PIRSR" id="PIRSR601461-1"/>
    </source>
</evidence>
<evidence type="ECO:0000259" key="7">
    <source>
        <dbReference type="PROSITE" id="PS51767"/>
    </source>
</evidence>
<evidence type="ECO:0000256" key="1">
    <source>
        <dbReference type="ARBA" id="ARBA00007447"/>
    </source>
</evidence>
<name>A0A9P8UPW0_9PEZI</name>
<dbReference type="Pfam" id="PF00026">
    <property type="entry name" value="Asp"/>
    <property type="match status" value="1"/>
</dbReference>
<evidence type="ECO:0000313" key="8">
    <source>
        <dbReference type="EMBL" id="KAH6656130.1"/>
    </source>
</evidence>
<evidence type="ECO:0000313" key="9">
    <source>
        <dbReference type="Proteomes" id="UP000758603"/>
    </source>
</evidence>
<dbReference type="FunFam" id="2.40.70.10:FF:000024">
    <property type="entry name" value="Endothiapepsin"/>
    <property type="match status" value="1"/>
</dbReference>